<protein>
    <submittedName>
        <fullName evidence="3">A-kinase anchor protein 200 isoform X1</fullName>
    </submittedName>
</protein>
<reference evidence="3" key="1">
    <citation type="submission" date="2025-08" db="UniProtKB">
        <authorList>
            <consortium name="RefSeq"/>
        </authorList>
    </citation>
    <scope>IDENTIFICATION</scope>
    <source>
        <tissue evidence="3">Whole body</tissue>
    </source>
</reference>
<dbReference type="Proteomes" id="UP001652626">
    <property type="component" value="Chromosome 10"/>
</dbReference>
<feature type="region of interest" description="Disordered" evidence="1">
    <location>
        <begin position="237"/>
        <end position="359"/>
    </location>
</feature>
<evidence type="ECO:0000256" key="1">
    <source>
        <dbReference type="SAM" id="MobiDB-lite"/>
    </source>
</evidence>
<gene>
    <name evidence="3" type="primary">LOC113391853</name>
</gene>
<keyword evidence="2" id="KW-1185">Reference proteome</keyword>
<dbReference type="AlphaFoldDB" id="A0A8B8HFZ1"/>
<dbReference type="GeneID" id="113391853"/>
<accession>A0A8B8HFZ1</accession>
<dbReference type="OrthoDB" id="8196194at2759"/>
<evidence type="ECO:0000313" key="2">
    <source>
        <dbReference type="Proteomes" id="UP001652626"/>
    </source>
</evidence>
<organism evidence="2 3">
    <name type="scientific">Vanessa tameamea</name>
    <name type="common">Kamehameha butterfly</name>
    <dbReference type="NCBI Taxonomy" id="334116"/>
    <lineage>
        <taxon>Eukaryota</taxon>
        <taxon>Metazoa</taxon>
        <taxon>Ecdysozoa</taxon>
        <taxon>Arthropoda</taxon>
        <taxon>Hexapoda</taxon>
        <taxon>Insecta</taxon>
        <taxon>Pterygota</taxon>
        <taxon>Neoptera</taxon>
        <taxon>Endopterygota</taxon>
        <taxon>Lepidoptera</taxon>
        <taxon>Glossata</taxon>
        <taxon>Ditrysia</taxon>
        <taxon>Papilionoidea</taxon>
        <taxon>Nymphalidae</taxon>
        <taxon>Nymphalinae</taxon>
        <taxon>Vanessa</taxon>
    </lineage>
</organism>
<evidence type="ECO:0000313" key="3">
    <source>
        <dbReference type="RefSeq" id="XP_026483747.2"/>
    </source>
</evidence>
<name>A0A8B8HFZ1_VANTA</name>
<sequence>MPLIEPTPPPLPANPPPSSVVSFAATTMAPELTDASLANNADIISNAAHNETSDTNTEKTEAIPSDIEVESQQNVTNVVETVETSVQITDSSNETLLNAPSSDVQSEKTEEIISNDISHESDHAETNVQTSSISDTDITNDAPVEIEDSVQKDTDKVLSENQTDLVFNVQVDSDKASANEENVKKSVEVIKNELIPENMVTDSNVDNLKENDEIEKENLLNESKSSLGKLETVETNDDEKVIMNGDSKSVIDETAQSVKPIVTPEDSMPPSLSEAMESLPQGGGDAASNDASESFPLPPSELCRSESDMSPPDTPEPPADTHQEVLSTSDKMKELIPEVPTIPELKTEMETTTDVAVAN</sequence>
<feature type="compositionally biased region" description="Polar residues" evidence="1">
    <location>
        <begin position="350"/>
        <end position="359"/>
    </location>
</feature>
<proteinExistence type="predicted"/>
<dbReference type="RefSeq" id="XP_026483747.2">
    <property type="nucleotide sequence ID" value="XM_026627962.2"/>
</dbReference>